<accession>A0A1W2H0I6</accession>
<reference evidence="3" key="1">
    <citation type="submission" date="2017-04" db="EMBL/GenBank/DDBJ databases">
        <authorList>
            <person name="Varghese N."/>
            <person name="Submissions S."/>
        </authorList>
    </citation>
    <scope>NUCLEOTIDE SEQUENCE [LARGE SCALE GENOMIC DNA]</scope>
    <source>
        <strain evidence="3">DSM 16537</strain>
    </source>
</reference>
<keyword evidence="3" id="KW-1185">Reference proteome</keyword>
<gene>
    <name evidence="2" type="ORF">SAMN00777080_1009</name>
</gene>
<dbReference type="EMBL" id="LT838813">
    <property type="protein sequence ID" value="SMD42457.1"/>
    <property type="molecule type" value="Genomic_DNA"/>
</dbReference>
<evidence type="ECO:0000256" key="1">
    <source>
        <dbReference type="SAM" id="Phobius"/>
    </source>
</evidence>
<organism evidence="2 3">
    <name type="scientific">Aquiflexum balticum DSM 16537</name>
    <dbReference type="NCBI Taxonomy" id="758820"/>
    <lineage>
        <taxon>Bacteria</taxon>
        <taxon>Pseudomonadati</taxon>
        <taxon>Bacteroidota</taxon>
        <taxon>Cytophagia</taxon>
        <taxon>Cytophagales</taxon>
        <taxon>Cyclobacteriaceae</taxon>
        <taxon>Aquiflexum</taxon>
    </lineage>
</organism>
<feature type="transmembrane region" description="Helical" evidence="1">
    <location>
        <begin position="107"/>
        <end position="129"/>
    </location>
</feature>
<keyword evidence="1" id="KW-1133">Transmembrane helix</keyword>
<sequence length="132" mass="14424">MKNFRLIGLMLFILMTGNSCKTYKSLERVKPKTDSASIAEQVQKLKPGDLIMVFEKSGSIKEMEYVITEEGVLRGFGAKGNQADLISIRLDDIVKIEAKKFNVGKSVLLTGAVVASAYLIVGIILLAAWSAQ</sequence>
<evidence type="ECO:0000313" key="3">
    <source>
        <dbReference type="Proteomes" id="UP000192333"/>
    </source>
</evidence>
<dbReference type="Proteomes" id="UP000192333">
    <property type="component" value="Chromosome I"/>
</dbReference>
<dbReference type="AlphaFoldDB" id="A0A1W2H0I6"/>
<keyword evidence="1" id="KW-0812">Transmembrane</keyword>
<evidence type="ECO:0000313" key="2">
    <source>
        <dbReference type="EMBL" id="SMD42457.1"/>
    </source>
</evidence>
<dbReference type="OrthoDB" id="839671at2"/>
<protein>
    <submittedName>
        <fullName evidence="2">Uncharacterized protein</fullName>
    </submittedName>
</protein>
<dbReference type="RefSeq" id="WP_084119262.1">
    <property type="nucleotide sequence ID" value="NZ_LT838813.1"/>
</dbReference>
<name>A0A1W2H0I6_9BACT</name>
<keyword evidence="1" id="KW-0472">Membrane</keyword>
<proteinExistence type="predicted"/>